<evidence type="ECO:0000256" key="2">
    <source>
        <dbReference type="PROSITE-ProRule" id="PRU00335"/>
    </source>
</evidence>
<dbReference type="Gene3D" id="1.10.357.10">
    <property type="entry name" value="Tetracycline Repressor, domain 2"/>
    <property type="match status" value="1"/>
</dbReference>
<feature type="DNA-binding region" description="H-T-H motif" evidence="2">
    <location>
        <begin position="30"/>
        <end position="49"/>
    </location>
</feature>
<reference evidence="4 5" key="1">
    <citation type="submission" date="2016-10" db="EMBL/GenBank/DDBJ databases">
        <authorList>
            <person name="de Groot N.N."/>
        </authorList>
    </citation>
    <scope>NUCLEOTIDE SEQUENCE [LARGE SCALE GENOMIC DNA]</scope>
    <source>
        <strain evidence="4 5">DSM 10317</strain>
    </source>
</reference>
<name>A0A1G5RVI6_PSEXY</name>
<evidence type="ECO:0000313" key="5">
    <source>
        <dbReference type="Proteomes" id="UP000199428"/>
    </source>
</evidence>
<dbReference type="InterPro" id="IPR039532">
    <property type="entry name" value="TetR_C_Firmicutes"/>
</dbReference>
<dbReference type="PANTHER" id="PTHR43479">
    <property type="entry name" value="ACREF/ENVCD OPERON REPRESSOR-RELATED"/>
    <property type="match status" value="1"/>
</dbReference>
<evidence type="ECO:0000259" key="3">
    <source>
        <dbReference type="PROSITE" id="PS50977"/>
    </source>
</evidence>
<evidence type="ECO:0000256" key="1">
    <source>
        <dbReference type="ARBA" id="ARBA00023125"/>
    </source>
</evidence>
<gene>
    <name evidence="4" type="ORF">SAMN02910350_01003</name>
</gene>
<accession>A0A1G5RVI6</accession>
<dbReference type="EMBL" id="FMWK01000004">
    <property type="protein sequence ID" value="SCZ77927.1"/>
    <property type="molecule type" value="Genomic_DNA"/>
</dbReference>
<dbReference type="PANTHER" id="PTHR43479:SF7">
    <property type="entry name" value="TETR-FAMILY TRANSCRIPTIONAL REGULATOR"/>
    <property type="match status" value="1"/>
</dbReference>
<dbReference type="RefSeq" id="WP_090161821.1">
    <property type="nucleotide sequence ID" value="NZ_FMWK01000004.1"/>
</dbReference>
<dbReference type="Proteomes" id="UP000199428">
    <property type="component" value="Unassembled WGS sequence"/>
</dbReference>
<dbReference type="Pfam" id="PF00440">
    <property type="entry name" value="TetR_N"/>
    <property type="match status" value="1"/>
</dbReference>
<dbReference type="AlphaFoldDB" id="A0A1G5RVI6"/>
<evidence type="ECO:0000313" key="4">
    <source>
        <dbReference type="EMBL" id="SCZ77927.1"/>
    </source>
</evidence>
<keyword evidence="1 2" id="KW-0238">DNA-binding</keyword>
<dbReference type="InterPro" id="IPR009057">
    <property type="entry name" value="Homeodomain-like_sf"/>
</dbReference>
<dbReference type="InterPro" id="IPR050624">
    <property type="entry name" value="HTH-type_Tx_Regulator"/>
</dbReference>
<dbReference type="GO" id="GO:0003677">
    <property type="term" value="F:DNA binding"/>
    <property type="evidence" value="ECO:0007669"/>
    <property type="project" value="UniProtKB-UniRule"/>
</dbReference>
<dbReference type="PROSITE" id="PS50977">
    <property type="entry name" value="HTH_TETR_2"/>
    <property type="match status" value="1"/>
</dbReference>
<organism evidence="4 5">
    <name type="scientific">Pseudobutyrivibrio xylanivorans</name>
    <dbReference type="NCBI Taxonomy" id="185007"/>
    <lineage>
        <taxon>Bacteria</taxon>
        <taxon>Bacillati</taxon>
        <taxon>Bacillota</taxon>
        <taxon>Clostridia</taxon>
        <taxon>Lachnospirales</taxon>
        <taxon>Lachnospiraceae</taxon>
        <taxon>Pseudobutyrivibrio</taxon>
    </lineage>
</organism>
<feature type="domain" description="HTH tetR-type" evidence="3">
    <location>
        <begin position="7"/>
        <end position="67"/>
    </location>
</feature>
<protein>
    <submittedName>
        <fullName evidence="4">Transcriptional regulator, TetR family</fullName>
    </submittedName>
</protein>
<dbReference type="InterPro" id="IPR001647">
    <property type="entry name" value="HTH_TetR"/>
</dbReference>
<dbReference type="SUPFAM" id="SSF46689">
    <property type="entry name" value="Homeodomain-like"/>
    <property type="match status" value="1"/>
</dbReference>
<dbReference type="Pfam" id="PF14278">
    <property type="entry name" value="TetR_C_8"/>
    <property type="match status" value="1"/>
</dbReference>
<proteinExistence type="predicted"/>
<sequence length="190" mass="21921">MNNQSQNAIDIVLAESLKELAATKPIEKITIKEITDKAGVIRPTFYNHFQDKYELLEWITVNELFAPVEPFLSNGMLKEAVTFILTTMEKEKDFYKRAALLEGQNSFNEIFNRCVANAVQKYLDLESLAKVANYPWLKEELVADFLAHSISWVTIQWIMRGMKVPVEELTDVYVKIFHSPFIEIVSSLKK</sequence>